<dbReference type="Pfam" id="PF13561">
    <property type="entry name" value="adh_short_C2"/>
    <property type="match status" value="1"/>
</dbReference>
<keyword evidence="5" id="KW-1185">Reference proteome</keyword>
<dbReference type="PRINTS" id="PR00081">
    <property type="entry name" value="GDHRDH"/>
</dbReference>
<evidence type="ECO:0000313" key="4">
    <source>
        <dbReference type="EMBL" id="MET2831187.1"/>
    </source>
</evidence>
<dbReference type="SUPFAM" id="SSF51735">
    <property type="entry name" value="NAD(P)-binding Rossmann-fold domains"/>
    <property type="match status" value="1"/>
</dbReference>
<comment type="similarity">
    <text evidence="1">Belongs to the short-chain dehydrogenases/reductases (SDR) family.</text>
</comment>
<dbReference type="RefSeq" id="WP_354463299.1">
    <property type="nucleotide sequence ID" value="NZ_JBEWSZ010000003.1"/>
</dbReference>
<reference evidence="4 5" key="1">
    <citation type="submission" date="2024-06" db="EMBL/GenBank/DDBJ databases">
        <authorList>
            <person name="Kim D.-U."/>
        </authorList>
    </citation>
    <scope>NUCLEOTIDE SEQUENCE [LARGE SCALE GENOMIC DNA]</scope>
    <source>
        <strain evidence="4 5">KACC15460</strain>
    </source>
</reference>
<accession>A0ABV2DMG9</accession>
<name>A0ABV2DMG9_9HYPH</name>
<dbReference type="CDD" id="cd05233">
    <property type="entry name" value="SDR_c"/>
    <property type="match status" value="1"/>
</dbReference>
<keyword evidence="2 4" id="KW-0560">Oxidoreductase</keyword>
<dbReference type="EMBL" id="JBEWSZ010000003">
    <property type="protein sequence ID" value="MET2831187.1"/>
    <property type="molecule type" value="Genomic_DNA"/>
</dbReference>
<dbReference type="InterPro" id="IPR002347">
    <property type="entry name" value="SDR_fam"/>
</dbReference>
<dbReference type="Gene3D" id="3.40.50.720">
    <property type="entry name" value="NAD(P)-binding Rossmann-like Domain"/>
    <property type="match status" value="1"/>
</dbReference>
<gene>
    <name evidence="4" type="ORF">ABVQ20_29895</name>
</gene>
<dbReference type="InterPro" id="IPR036291">
    <property type="entry name" value="NAD(P)-bd_dom_sf"/>
</dbReference>
<dbReference type="Proteomes" id="UP001548832">
    <property type="component" value="Unassembled WGS sequence"/>
</dbReference>
<dbReference type="PANTHER" id="PTHR43639">
    <property type="entry name" value="OXIDOREDUCTASE, SHORT-CHAIN DEHYDROGENASE/REDUCTASE FAMILY (AFU_ORTHOLOGUE AFUA_5G02870)"/>
    <property type="match status" value="1"/>
</dbReference>
<evidence type="ECO:0000256" key="2">
    <source>
        <dbReference type="ARBA" id="ARBA00023002"/>
    </source>
</evidence>
<dbReference type="PRINTS" id="PR00080">
    <property type="entry name" value="SDRFAMILY"/>
</dbReference>
<dbReference type="EC" id="1.-.-.-" evidence="4"/>
<comment type="caution">
    <text evidence="4">The sequence shown here is derived from an EMBL/GenBank/DDBJ whole genome shotgun (WGS) entry which is preliminary data.</text>
</comment>
<sequence length="244" mass="25452">MGYFEGKTALVTGAAGGIGGAIVRRLRSEGVRVAVADRDVTGIDAETHLPGDLLEASYADELPRAAFDSLGSLDIVINNAGVITRGSVTNTTDADWALSLGVNVEAPFRVCRAAIPIMADRGGGAIVNVSSCWGVRPGPNHAVYCMTKAAIASLTQCMGMDHAHQNIRINAVCPNEVNTPMLRMGFAKRGFNPDTAVTELGKTVPLGRIAEPEDIADVIVFLASDAARYMCGSLVEVNGGKPVG</sequence>
<dbReference type="InterPro" id="IPR020904">
    <property type="entry name" value="Sc_DH/Rdtase_CS"/>
</dbReference>
<dbReference type="GO" id="GO:0016491">
    <property type="term" value="F:oxidoreductase activity"/>
    <property type="evidence" value="ECO:0007669"/>
    <property type="project" value="UniProtKB-KW"/>
</dbReference>
<evidence type="ECO:0000313" key="5">
    <source>
        <dbReference type="Proteomes" id="UP001548832"/>
    </source>
</evidence>
<evidence type="ECO:0000259" key="3">
    <source>
        <dbReference type="SMART" id="SM00822"/>
    </source>
</evidence>
<dbReference type="SMART" id="SM00822">
    <property type="entry name" value="PKS_KR"/>
    <property type="match status" value="1"/>
</dbReference>
<proteinExistence type="inferred from homology"/>
<dbReference type="PANTHER" id="PTHR43639:SF1">
    <property type="entry name" value="SHORT-CHAIN DEHYDROGENASE_REDUCTASE FAMILY PROTEIN"/>
    <property type="match status" value="1"/>
</dbReference>
<dbReference type="PROSITE" id="PS00061">
    <property type="entry name" value="ADH_SHORT"/>
    <property type="match status" value="1"/>
</dbReference>
<organism evidence="4 5">
    <name type="scientific">Mesorhizobium shangrilense</name>
    <dbReference type="NCBI Taxonomy" id="460060"/>
    <lineage>
        <taxon>Bacteria</taxon>
        <taxon>Pseudomonadati</taxon>
        <taxon>Pseudomonadota</taxon>
        <taxon>Alphaproteobacteria</taxon>
        <taxon>Hyphomicrobiales</taxon>
        <taxon>Phyllobacteriaceae</taxon>
        <taxon>Mesorhizobium</taxon>
    </lineage>
</organism>
<feature type="domain" description="Ketoreductase" evidence="3">
    <location>
        <begin position="7"/>
        <end position="175"/>
    </location>
</feature>
<protein>
    <submittedName>
        <fullName evidence="4">SDR family oxidoreductase</fullName>
        <ecNumber evidence="4">1.-.-.-</ecNumber>
    </submittedName>
</protein>
<evidence type="ECO:0000256" key="1">
    <source>
        <dbReference type="ARBA" id="ARBA00006484"/>
    </source>
</evidence>
<dbReference type="InterPro" id="IPR057326">
    <property type="entry name" value="KR_dom"/>
</dbReference>